<dbReference type="OrthoDB" id="7667141at2"/>
<name>A0A1B0ZZG6_9RHOB</name>
<dbReference type="Pfam" id="PF13801">
    <property type="entry name" value="Metal_resist"/>
    <property type="match status" value="1"/>
</dbReference>
<dbReference type="KEGG" id="rmb:K529_002990"/>
<protein>
    <recommendedName>
        <fullName evidence="3">Periplasmic heavy metal sensor</fullName>
    </recommendedName>
</protein>
<accession>A0A1B0ZZG6</accession>
<proteinExistence type="predicted"/>
<evidence type="ECO:0008006" key="3">
    <source>
        <dbReference type="Google" id="ProtNLM"/>
    </source>
</evidence>
<dbReference type="RefSeq" id="WP_046002407.1">
    <property type="nucleotide sequence ID" value="NZ_CP015230.1"/>
</dbReference>
<evidence type="ECO:0000313" key="2">
    <source>
        <dbReference type="Proteomes" id="UP000013243"/>
    </source>
</evidence>
<reference evidence="1 2" key="1">
    <citation type="journal article" date="2016" name="ISME J.">
        <title>Global occurrence and heterogeneity of the Roseobacter-clade species Ruegeria mobilis.</title>
        <authorList>
            <person name="Sonnenschein E."/>
            <person name="Gram L."/>
        </authorList>
    </citation>
    <scope>NUCLEOTIDE SEQUENCE [LARGE SCALE GENOMIC DNA]</scope>
    <source>
        <strain evidence="1 2">F1926</strain>
    </source>
</reference>
<dbReference type="Proteomes" id="UP000013243">
    <property type="component" value="Chromosome"/>
</dbReference>
<dbReference type="STRING" id="1265309.K529_002990"/>
<dbReference type="AlphaFoldDB" id="A0A1B0ZZG6"/>
<dbReference type="EMBL" id="CP015230">
    <property type="protein sequence ID" value="ANP39724.1"/>
    <property type="molecule type" value="Genomic_DNA"/>
</dbReference>
<evidence type="ECO:0000313" key="1">
    <source>
        <dbReference type="EMBL" id="ANP39724.1"/>
    </source>
</evidence>
<dbReference type="GeneID" id="28248764"/>
<organism evidence="1 2">
    <name type="scientific">Tritonibacter mobilis F1926</name>
    <dbReference type="NCBI Taxonomy" id="1265309"/>
    <lineage>
        <taxon>Bacteria</taxon>
        <taxon>Pseudomonadati</taxon>
        <taxon>Pseudomonadota</taxon>
        <taxon>Alphaproteobacteria</taxon>
        <taxon>Rhodobacterales</taxon>
        <taxon>Paracoccaceae</taxon>
        <taxon>Tritonibacter</taxon>
    </lineage>
</organism>
<dbReference type="InterPro" id="IPR025961">
    <property type="entry name" value="Metal_resist"/>
</dbReference>
<gene>
    <name evidence="1" type="ORF">K529_002990</name>
</gene>
<sequence>MTQTPEPKRASRMPRWMKAVFALSLAGNLAVVGIMAGAALREDSPGHRRHKAPPPPAAADAIGAVMYRSFDRDERRTLRDMAGGKHGDIVERRLAELNDLLEVIQSDPLDVDTLRARIEAQTRAAQAFRNTMHEVWIAELQKMTPEERAAFAEKVKDHVARFRKPRSERERGEAPRN</sequence>